<evidence type="ECO:0000259" key="8">
    <source>
        <dbReference type="Pfam" id="PF08281"/>
    </source>
</evidence>
<evidence type="ECO:0000256" key="2">
    <source>
        <dbReference type="ARBA" id="ARBA00011344"/>
    </source>
</evidence>
<feature type="domain" description="RNA polymerase sigma factor 70 region 4 type 2" evidence="8">
    <location>
        <begin position="147"/>
        <end position="197"/>
    </location>
</feature>
<keyword evidence="4" id="KW-0731">Sigma factor</keyword>
<dbReference type="Pfam" id="PF08281">
    <property type="entry name" value="Sigma70_r4_2"/>
    <property type="match status" value="1"/>
</dbReference>
<accession>A0ABT1NQK4</accession>
<dbReference type="SUPFAM" id="SSF88659">
    <property type="entry name" value="Sigma3 and sigma4 domains of RNA polymerase sigma factors"/>
    <property type="match status" value="1"/>
</dbReference>
<evidence type="ECO:0000313" key="10">
    <source>
        <dbReference type="Proteomes" id="UP001206924"/>
    </source>
</evidence>
<dbReference type="NCBIfam" id="NF007214">
    <property type="entry name" value="PRK09636.1"/>
    <property type="match status" value="1"/>
</dbReference>
<evidence type="ECO:0000256" key="1">
    <source>
        <dbReference type="ARBA" id="ARBA00010641"/>
    </source>
</evidence>
<dbReference type="NCBIfam" id="TIGR02937">
    <property type="entry name" value="sigma70-ECF"/>
    <property type="match status" value="1"/>
</dbReference>
<dbReference type="RefSeq" id="WP_255865492.1">
    <property type="nucleotide sequence ID" value="NZ_CP104263.1"/>
</dbReference>
<evidence type="ECO:0000259" key="7">
    <source>
        <dbReference type="Pfam" id="PF04542"/>
    </source>
</evidence>
<protein>
    <submittedName>
        <fullName evidence="9">RNA polymerase sigma factor SigJ</fullName>
    </submittedName>
</protein>
<comment type="subunit">
    <text evidence="2">Interacts transiently with the RNA polymerase catalytic core formed by RpoA, RpoB, RpoC and RpoZ (2 alpha, 1 beta, 1 beta' and 1 omega subunit) to form the RNA polymerase holoenzyme that can initiate transcription.</text>
</comment>
<evidence type="ECO:0000256" key="6">
    <source>
        <dbReference type="SAM" id="MobiDB-lite"/>
    </source>
</evidence>
<comment type="similarity">
    <text evidence="1">Belongs to the sigma-70 factor family. ECF subfamily.</text>
</comment>
<dbReference type="Gene3D" id="3.10.450.50">
    <property type="match status" value="1"/>
</dbReference>
<dbReference type="InterPro" id="IPR013249">
    <property type="entry name" value="RNA_pol_sigma70_r4_t2"/>
</dbReference>
<evidence type="ECO:0000256" key="5">
    <source>
        <dbReference type="ARBA" id="ARBA00023163"/>
    </source>
</evidence>
<feature type="compositionally biased region" description="Basic and acidic residues" evidence="6">
    <location>
        <begin position="13"/>
        <end position="31"/>
    </location>
</feature>
<keyword evidence="10" id="KW-1185">Reference proteome</keyword>
<dbReference type="InterPro" id="IPR013325">
    <property type="entry name" value="RNA_pol_sigma_r2"/>
</dbReference>
<dbReference type="Gene3D" id="1.10.1740.10">
    <property type="match status" value="1"/>
</dbReference>
<dbReference type="SUPFAM" id="SSF54427">
    <property type="entry name" value="NTF2-like"/>
    <property type="match status" value="1"/>
</dbReference>
<evidence type="ECO:0000256" key="4">
    <source>
        <dbReference type="ARBA" id="ARBA00023082"/>
    </source>
</evidence>
<gene>
    <name evidence="9" type="primary">sigJ</name>
    <name evidence="9" type="ORF">NNX28_08755</name>
</gene>
<dbReference type="PANTHER" id="PTHR30173:SF36">
    <property type="entry name" value="ECF RNA POLYMERASE SIGMA FACTOR SIGJ"/>
    <property type="match status" value="1"/>
</dbReference>
<dbReference type="Proteomes" id="UP001206924">
    <property type="component" value="Unassembled WGS sequence"/>
</dbReference>
<organism evidence="9 10">
    <name type="scientific">Arthrobacter jinronghuae</name>
    <dbReference type="NCBI Taxonomy" id="2964609"/>
    <lineage>
        <taxon>Bacteria</taxon>
        <taxon>Bacillati</taxon>
        <taxon>Actinomycetota</taxon>
        <taxon>Actinomycetes</taxon>
        <taxon>Micrococcales</taxon>
        <taxon>Micrococcaceae</taxon>
        <taxon>Arthrobacter</taxon>
    </lineage>
</organism>
<dbReference type="InterPro" id="IPR032710">
    <property type="entry name" value="NTF2-like_dom_sf"/>
</dbReference>
<name>A0ABT1NQK4_9MICC</name>
<dbReference type="Pfam" id="PF04542">
    <property type="entry name" value="Sigma70_r2"/>
    <property type="match status" value="1"/>
</dbReference>
<reference evidence="9 10" key="1">
    <citation type="submission" date="2022-07" db="EMBL/GenBank/DDBJ databases">
        <title>Novel species in genus Arthrobacter.</title>
        <authorList>
            <person name="Liu Y."/>
        </authorList>
    </citation>
    <scope>NUCLEOTIDE SEQUENCE [LARGE SCALE GENOMIC DNA]</scope>
    <source>
        <strain evidence="10">zg-Y859</strain>
    </source>
</reference>
<comment type="caution">
    <text evidence="9">The sequence shown here is derived from an EMBL/GenBank/DDBJ whole genome shotgun (WGS) entry which is preliminary data.</text>
</comment>
<evidence type="ECO:0000313" key="9">
    <source>
        <dbReference type="EMBL" id="MCQ1950014.1"/>
    </source>
</evidence>
<keyword evidence="3" id="KW-0805">Transcription regulation</keyword>
<dbReference type="PANTHER" id="PTHR30173">
    <property type="entry name" value="SIGMA 19 FACTOR"/>
    <property type="match status" value="1"/>
</dbReference>
<dbReference type="InterPro" id="IPR014284">
    <property type="entry name" value="RNA_pol_sigma-70_dom"/>
</dbReference>
<dbReference type="InterPro" id="IPR013324">
    <property type="entry name" value="RNA_pol_sigma_r3/r4-like"/>
</dbReference>
<dbReference type="InterPro" id="IPR052704">
    <property type="entry name" value="ECF_Sigma-70_Domain"/>
</dbReference>
<dbReference type="EMBL" id="JANFLP010000008">
    <property type="protein sequence ID" value="MCQ1950014.1"/>
    <property type="molecule type" value="Genomic_DNA"/>
</dbReference>
<dbReference type="Gene3D" id="1.10.10.10">
    <property type="entry name" value="Winged helix-like DNA-binding domain superfamily/Winged helix DNA-binding domain"/>
    <property type="match status" value="1"/>
</dbReference>
<sequence>MANRSAGGQGDDGGSRADDTSRADGGSRTDDTELTGVRTRRDSEFLKHRGMLFTIAYDVLGTVSDAEDVVQETYLRWREVAERVENPRAYLARIASRQALNSLRSASRRREDYPGEWLPEPLPTGAARLPADPEAAVLTASEVSTAMLVLLQTLSGPERAAFILHEVFGFGYPEIAATLEMGVPAVRQTVHRARTRLRSGTSRTVPDTAEHRAAVERFLAATMTGQVQSLLDVLAPDVVLVSDGGGKVSAALRPVYGPEKVARLMIGLADKYGAGAVPEFVELNGLPAVAFREDGAVTTVFQLELVDGRVQAVYAMRNPDKLVRLQG</sequence>
<dbReference type="InterPro" id="IPR036388">
    <property type="entry name" value="WH-like_DNA-bd_sf"/>
</dbReference>
<dbReference type="InterPro" id="IPR007627">
    <property type="entry name" value="RNA_pol_sigma70_r2"/>
</dbReference>
<feature type="domain" description="RNA polymerase sigma-70 region 2" evidence="7">
    <location>
        <begin position="47"/>
        <end position="109"/>
    </location>
</feature>
<keyword evidence="5" id="KW-0804">Transcription</keyword>
<evidence type="ECO:0000256" key="3">
    <source>
        <dbReference type="ARBA" id="ARBA00023015"/>
    </source>
</evidence>
<proteinExistence type="inferred from homology"/>
<dbReference type="SUPFAM" id="SSF88946">
    <property type="entry name" value="Sigma2 domain of RNA polymerase sigma factors"/>
    <property type="match status" value="1"/>
</dbReference>
<feature type="region of interest" description="Disordered" evidence="6">
    <location>
        <begin position="1"/>
        <end position="36"/>
    </location>
</feature>